<dbReference type="GO" id="GO:0000472">
    <property type="term" value="P:endonucleolytic cleavage to generate mature 5'-end of SSU-rRNA from (SSU-rRNA, 5.8S rRNA, LSU-rRNA)"/>
    <property type="evidence" value="ECO:0007669"/>
    <property type="project" value="TreeGrafter"/>
</dbReference>
<keyword evidence="1 3" id="KW-0853">WD repeat</keyword>
<dbReference type="InterPro" id="IPR056828">
    <property type="entry name" value="Beta-prop_TEP1_C"/>
</dbReference>
<name>J8ZNE7_EDHAE</name>
<dbReference type="PANTHER" id="PTHR19854:SF15">
    <property type="entry name" value="TRANSDUCIN BETA-LIKE PROTEIN 3"/>
    <property type="match status" value="1"/>
</dbReference>
<dbReference type="GO" id="GO:0000480">
    <property type="term" value="P:endonucleolytic cleavage in 5'-ETS of tricistronic rRNA transcript (SSU-rRNA, 5.8S rRNA, LSU-rRNA)"/>
    <property type="evidence" value="ECO:0007669"/>
    <property type="project" value="TreeGrafter"/>
</dbReference>
<reference evidence="6" key="2">
    <citation type="submission" date="2015-07" db="EMBL/GenBank/DDBJ databases">
        <title>Contrasting host-pathogen interactions and genome evolution in two generalist and specialist microsporidian pathogens of mosquitoes.</title>
        <authorList>
            <consortium name="The Broad Institute Genomics Platform"/>
            <consortium name="The Broad Institute Genome Sequencing Center for Infectious Disease"/>
            <person name="Cuomo C.A."/>
            <person name="Sanscrainte N.D."/>
            <person name="Goldberg J.M."/>
            <person name="Heiman D."/>
            <person name="Young S."/>
            <person name="Zeng Q."/>
            <person name="Becnel J.J."/>
            <person name="Birren B.W."/>
        </authorList>
    </citation>
    <scope>NUCLEOTIDE SEQUENCE [LARGE SCALE GENOMIC DNA]</scope>
    <source>
        <strain evidence="6">USNM 41457</strain>
    </source>
</reference>
<organism evidence="5 6">
    <name type="scientific">Edhazardia aedis (strain USNM 41457)</name>
    <name type="common">Microsporidian parasite</name>
    <dbReference type="NCBI Taxonomy" id="1003232"/>
    <lineage>
        <taxon>Eukaryota</taxon>
        <taxon>Fungi</taxon>
        <taxon>Fungi incertae sedis</taxon>
        <taxon>Microsporidia</taxon>
        <taxon>Edhazardia</taxon>
    </lineage>
</organism>
<evidence type="ECO:0000313" key="6">
    <source>
        <dbReference type="Proteomes" id="UP000003163"/>
    </source>
</evidence>
<dbReference type="GO" id="GO:0030686">
    <property type="term" value="C:90S preribosome"/>
    <property type="evidence" value="ECO:0007669"/>
    <property type="project" value="TreeGrafter"/>
</dbReference>
<dbReference type="AlphaFoldDB" id="J8ZNE7"/>
<dbReference type="InterPro" id="IPR036322">
    <property type="entry name" value="WD40_repeat_dom_sf"/>
</dbReference>
<dbReference type="PANTHER" id="PTHR19854">
    <property type="entry name" value="TRANSDUCIN BETA-LIKE 3"/>
    <property type="match status" value="1"/>
</dbReference>
<dbReference type="GO" id="GO:0005730">
    <property type="term" value="C:nucleolus"/>
    <property type="evidence" value="ECO:0007669"/>
    <property type="project" value="TreeGrafter"/>
</dbReference>
<dbReference type="VEuPathDB" id="MicrosporidiaDB:EDEG_00563"/>
<feature type="domain" description="TEP-1 C-terminal beta-propeller" evidence="4">
    <location>
        <begin position="87"/>
        <end position="151"/>
    </location>
</feature>
<dbReference type="HOGENOM" id="CLU_020079_0_0_1"/>
<dbReference type="SUPFAM" id="SSF50978">
    <property type="entry name" value="WD40 repeat-like"/>
    <property type="match status" value="2"/>
</dbReference>
<dbReference type="Gene3D" id="2.130.10.10">
    <property type="entry name" value="YVTN repeat-like/Quinoprotein amine dehydrogenase"/>
    <property type="match status" value="3"/>
</dbReference>
<dbReference type="Pfam" id="PF25048">
    <property type="entry name" value="Beta-prop_TEP1_C"/>
    <property type="match status" value="1"/>
</dbReference>
<evidence type="ECO:0000256" key="2">
    <source>
        <dbReference type="ARBA" id="ARBA00022737"/>
    </source>
</evidence>
<protein>
    <recommendedName>
        <fullName evidence="4">TEP-1 C-terminal beta-propeller domain-containing protein</fullName>
    </recommendedName>
</protein>
<keyword evidence="6" id="KW-1185">Reference proteome</keyword>
<dbReference type="InterPro" id="IPR015943">
    <property type="entry name" value="WD40/YVTN_repeat-like_dom_sf"/>
</dbReference>
<gene>
    <name evidence="5" type="ORF">EDEG_00563</name>
</gene>
<dbReference type="STRING" id="1003232.J8ZNE7"/>
<accession>J8ZNE7</accession>
<dbReference type="InParanoid" id="J8ZNE7"/>
<dbReference type="InterPro" id="IPR001680">
    <property type="entry name" value="WD40_rpt"/>
</dbReference>
<evidence type="ECO:0000256" key="3">
    <source>
        <dbReference type="PROSITE-ProRule" id="PRU00221"/>
    </source>
</evidence>
<keyword evidence="2" id="KW-0677">Repeat</keyword>
<evidence type="ECO:0000256" key="1">
    <source>
        <dbReference type="ARBA" id="ARBA00022574"/>
    </source>
</evidence>
<dbReference type="OrthoDB" id="2195826at2759"/>
<feature type="repeat" description="WD" evidence="3">
    <location>
        <begin position="366"/>
        <end position="405"/>
    </location>
</feature>
<dbReference type="Proteomes" id="UP000003163">
    <property type="component" value="Unassembled WGS sequence"/>
</dbReference>
<evidence type="ECO:0000259" key="4">
    <source>
        <dbReference type="Pfam" id="PF25048"/>
    </source>
</evidence>
<dbReference type="PROSITE" id="PS50082">
    <property type="entry name" value="WD_REPEATS_2"/>
    <property type="match status" value="2"/>
</dbReference>
<reference evidence="5 6" key="1">
    <citation type="submission" date="2011-08" db="EMBL/GenBank/DDBJ databases">
        <authorList>
            <person name="Liu Z.J."/>
            <person name="Shi F.L."/>
            <person name="Lu J.Q."/>
            <person name="Li M."/>
            <person name="Wang Z.L."/>
        </authorList>
    </citation>
    <scope>NUCLEOTIDE SEQUENCE [LARGE SCALE GENOMIC DNA]</scope>
    <source>
        <strain evidence="5 6">USNM 41457</strain>
    </source>
</reference>
<evidence type="ECO:0000313" key="5">
    <source>
        <dbReference type="EMBL" id="EJW01203.1"/>
    </source>
</evidence>
<dbReference type="SMART" id="SM00320">
    <property type="entry name" value="WD40"/>
    <property type="match status" value="9"/>
</dbReference>
<sequence length="944" mass="109902">MIPSHFESVKKLIPVYNGIVKPNVGNQLITSRNNTIFFIDPLSGKIKEEIIFEHSISSFLINEQNFYVGTNEGVLIDKKKDQKNVLHNSKINIILQVDKMIITGSSDMTVKIHDSNTYGLIAKILCKNAVTAIAIRNMEIIVGDVEGNIYFYHLKTKKLKIIYVHRSSVTCLKSFQNCIYSSSTDGYICRITLDNFDPQTEHINIYMPAKNEEKIVGKLNLKYLKFKNSVNCFLLLNNYIYVSTESSIVHKIDYDLIIVEERKIYYNYRSRNNSLTGRNFFLKKFETVKFRFIDFYNGFILTTDEDEIIFTDQNFQIKNIFFANNNEITDIKTLDRFFFIATCSGRFRYGYIDDNFGEFCFMGKMIEGHTDSIMCISTFKNKILTCSRDGSVILWKINDGLPINHHQNNKYKDDIEFSKDGSYHLSDMHDLIDKKSERCLLVANNDKIVDNSFYLSKENTQKDICGIELENNKKNFNNKSDYILRKKDNFNANRDILNHSSNEIGGCNSDFKSFLYTCDYQSIDQNINSFLRKNNGLDHYHNYSQEQRTESYSSMEELEVLKKITPHTQSVNSCFLAEDFFVTVGKDCTMQIFKILIKYNQLHFFDKNDDCQKYELSNNYDSKIKQQNTNKLLKNASNELTQIFAQVIHKKEINNVKIHLKRRIIATASQDKTIKLFKYSGETIATLIGHRKGVLCIEFGDSILISCSSDGTIRVWSLNDFSCLKTLDNFGVTVLNIKIINERTLFASDALGVIKIWDIKTLKSVKITDFHSKNVWGLDLAKFLITADIDGFINFAEDVTNRIHEQKNNQKLKIKEDDLLYEKYFSEKNFSDALKITFRKGDMNKSYKIIVEWLNFDGDIEKIFDVFKNDLENLLIMIEKWMRIFKRIHISLMFLSKIIIHERSYNINPELICNIKRHINSVDDVYTNLFSLQPNFNISLTSKI</sequence>
<proteinExistence type="predicted"/>
<dbReference type="EMBL" id="AFBI03000006">
    <property type="protein sequence ID" value="EJW01203.1"/>
    <property type="molecule type" value="Genomic_DNA"/>
</dbReference>
<feature type="repeat" description="WD" evidence="3">
    <location>
        <begin position="687"/>
        <end position="726"/>
    </location>
</feature>
<dbReference type="Pfam" id="PF00400">
    <property type="entry name" value="WD40"/>
    <property type="match status" value="3"/>
</dbReference>
<dbReference type="GO" id="GO:0034511">
    <property type="term" value="F:U3 snoRNA binding"/>
    <property type="evidence" value="ECO:0007669"/>
    <property type="project" value="TreeGrafter"/>
</dbReference>
<comment type="caution">
    <text evidence="5">The sequence shown here is derived from an EMBL/GenBank/DDBJ whole genome shotgun (WGS) entry which is preliminary data.</text>
</comment>
<dbReference type="PROSITE" id="PS50294">
    <property type="entry name" value="WD_REPEATS_REGION"/>
    <property type="match status" value="1"/>
</dbReference>